<reference evidence="1 2" key="1">
    <citation type="submission" date="2016-10" db="EMBL/GenBank/DDBJ databases">
        <title>Paenibacillus species isolates.</title>
        <authorList>
            <person name="Beno S.M."/>
        </authorList>
    </citation>
    <scope>NUCLEOTIDE SEQUENCE [LARGE SCALE GENOMIC DNA]</scope>
    <source>
        <strain evidence="1 2">FSL H7-0918</strain>
    </source>
</reference>
<evidence type="ECO:0000313" key="1">
    <source>
        <dbReference type="EMBL" id="OME19567.1"/>
    </source>
</evidence>
<dbReference type="Proteomes" id="UP000187323">
    <property type="component" value="Unassembled WGS sequence"/>
</dbReference>
<dbReference type="EMBL" id="MPTO01000013">
    <property type="protein sequence ID" value="OME19567.1"/>
    <property type="molecule type" value="Genomic_DNA"/>
</dbReference>
<evidence type="ECO:0000313" key="2">
    <source>
        <dbReference type="Proteomes" id="UP000187323"/>
    </source>
</evidence>
<accession>A0AB36JHI8</accession>
<name>A0AB36JHI8_9BACL</name>
<sequence length="226" mass="25983">MDMNAIINDKLAELNAEGYVEKIIKKQLEDTIKDVVEDSLRSWSDFGKGLKEAVKNQLQINLEQLDIPSYNHVILDAIKAELERSIHDVGVAKMQEQLQELLGTKQESIKFSEIIKEMVEDELKLGELEYEDYKEITVHADKNHSTLAFIYFDPQPDQPNYRCKYRLVLDADGSVNSVQISDKTFDKKTIMGGLHGLEATLFKLYTHGTKVIMDDYETEFSNPEYE</sequence>
<proteinExistence type="predicted"/>
<protein>
    <submittedName>
        <fullName evidence="1">Uncharacterized protein</fullName>
    </submittedName>
</protein>
<organism evidence="1 2">
    <name type="scientific">Paenibacillus odorifer</name>
    <dbReference type="NCBI Taxonomy" id="189426"/>
    <lineage>
        <taxon>Bacteria</taxon>
        <taxon>Bacillati</taxon>
        <taxon>Bacillota</taxon>
        <taxon>Bacilli</taxon>
        <taxon>Bacillales</taxon>
        <taxon>Paenibacillaceae</taxon>
        <taxon>Paenibacillus</taxon>
    </lineage>
</organism>
<comment type="caution">
    <text evidence="1">The sequence shown here is derived from an EMBL/GenBank/DDBJ whole genome shotgun (WGS) entry which is preliminary data.</text>
</comment>
<dbReference type="AlphaFoldDB" id="A0AB36JHI8"/>
<gene>
    <name evidence="1" type="ORF">BSK47_16045</name>
</gene>